<proteinExistence type="predicted"/>
<dbReference type="InterPro" id="IPR014819">
    <property type="entry name" value="PriCT_2"/>
</dbReference>
<evidence type="ECO:0000313" key="4">
    <source>
        <dbReference type="Proteomes" id="UP001500523"/>
    </source>
</evidence>
<protein>
    <recommendedName>
        <fullName evidence="2">DNA primase/polymerase bifunctional N-terminal domain-containing protein</fullName>
    </recommendedName>
</protein>
<dbReference type="Proteomes" id="UP001500523">
    <property type="component" value="Unassembled WGS sequence"/>
</dbReference>
<evidence type="ECO:0000256" key="1">
    <source>
        <dbReference type="SAM" id="MobiDB-lite"/>
    </source>
</evidence>
<dbReference type="InterPro" id="IPR015330">
    <property type="entry name" value="DNA_primase/pol_bifunc_N"/>
</dbReference>
<accession>A0ABP7E9J3</accession>
<dbReference type="InterPro" id="IPR045455">
    <property type="entry name" value="NrS-1_pol-like_helicase"/>
</dbReference>
<dbReference type="RefSeq" id="WP_344693777.1">
    <property type="nucleotide sequence ID" value="NZ_BAABBF010000005.1"/>
</dbReference>
<feature type="compositionally biased region" description="Basic and acidic residues" evidence="1">
    <location>
        <begin position="1"/>
        <end position="10"/>
    </location>
</feature>
<feature type="region of interest" description="Disordered" evidence="1">
    <location>
        <begin position="1"/>
        <end position="43"/>
    </location>
</feature>
<evidence type="ECO:0000313" key="3">
    <source>
        <dbReference type="EMBL" id="GAA3715756.1"/>
    </source>
</evidence>
<dbReference type="Pfam" id="PF08707">
    <property type="entry name" value="PriCT_2"/>
    <property type="match status" value="1"/>
</dbReference>
<feature type="region of interest" description="Disordered" evidence="1">
    <location>
        <begin position="334"/>
        <end position="362"/>
    </location>
</feature>
<sequence>MSYEEGDGRADGIGGAPVEEAHGKGSSGTAIPAASRAPRQPSFAPDALDAYRETGLELIPLHSPRALGSKGQEIGKAPLLSGWRDALPLSFDAARQHLAEGKNVGVRLRPCDLVVDVDPRNFLDGDDPYQRLQDDLGVDFDDYPRVITGSGGYHVYMLKPDEALLVDSLETYQGVEFKTHGRQVVAAGSSHPTSGEPYLWDSDPLAVSIAELPDRRAPDALLALAARRVATAGADTGGGFTPEELEVMLEGLDVTKFRDEGRWRELMMACHHATGGDGRDKFIAWSTGDPEYRDDAHVIGRRWDSLHADVAGRRVTCRTLFKALHEVGRGELIPRPTAEDDFADEPDFEAPTHDQGSSAAPASAALSDQWVWVAGIERFVRRSDTTKFSKDQFKSMFWHRWPEGDICAAVWKGKLPISRVEALAYVPSQPEFVATGPWAGRYNLWRPSGVEPRAGDVSVFLEHMAYLFPDEIERGHVLDYLSFLVAPQFVKVHYALLVRGRQGTGKSFLGKLIRTMIGDRNVSMPTSSEVREQFTGWQEGAQLAILEEMMALGEAEVANRLKPVVTEDYLRIRLMHTNAYTTPNFLNLLCFTNHKNSLPIEDGDRRWLVVFSDVQPREQAYYDRLWTCLEGDGPAAVKHFLQQRRINLDPKGRAPATRGKAEMRRLSQGEAEQYLLDQMEEGSAPFDFDLVRLDDVYDAVPSGLRGKGLRARLPDWLDSQLGARRHGRYTKGDRPAWNLWSIRDHDAWEQRGPASRIDAFLAHTKQV</sequence>
<feature type="domain" description="DNA primase/polymerase bifunctional N-terminal" evidence="2">
    <location>
        <begin position="48"/>
        <end position="216"/>
    </location>
</feature>
<dbReference type="SUPFAM" id="SSF56747">
    <property type="entry name" value="Prim-pol domain"/>
    <property type="match status" value="1"/>
</dbReference>
<comment type="caution">
    <text evidence="3">The sequence shown here is derived from an EMBL/GenBank/DDBJ whole genome shotgun (WGS) entry which is preliminary data.</text>
</comment>
<gene>
    <name evidence="3" type="ORF">GCM10022268_25440</name>
</gene>
<organism evidence="3 4">
    <name type="scientific">Sphingomonas cynarae</name>
    <dbReference type="NCBI Taxonomy" id="930197"/>
    <lineage>
        <taxon>Bacteria</taxon>
        <taxon>Pseudomonadati</taxon>
        <taxon>Pseudomonadota</taxon>
        <taxon>Alphaproteobacteria</taxon>
        <taxon>Sphingomonadales</taxon>
        <taxon>Sphingomonadaceae</taxon>
        <taxon>Sphingomonas</taxon>
    </lineage>
</organism>
<dbReference type="Gene3D" id="3.40.50.300">
    <property type="entry name" value="P-loop containing nucleotide triphosphate hydrolases"/>
    <property type="match status" value="1"/>
</dbReference>
<dbReference type="SUPFAM" id="SSF52540">
    <property type="entry name" value="P-loop containing nucleoside triphosphate hydrolases"/>
    <property type="match status" value="1"/>
</dbReference>
<dbReference type="Pfam" id="PF19263">
    <property type="entry name" value="DUF5906"/>
    <property type="match status" value="1"/>
</dbReference>
<name>A0ABP7E9J3_9SPHN</name>
<evidence type="ECO:0000259" key="2">
    <source>
        <dbReference type="SMART" id="SM00943"/>
    </source>
</evidence>
<feature type="compositionally biased region" description="Acidic residues" evidence="1">
    <location>
        <begin position="339"/>
        <end position="348"/>
    </location>
</feature>
<reference evidence="4" key="1">
    <citation type="journal article" date="2019" name="Int. J. Syst. Evol. Microbiol.">
        <title>The Global Catalogue of Microorganisms (GCM) 10K type strain sequencing project: providing services to taxonomists for standard genome sequencing and annotation.</title>
        <authorList>
            <consortium name="The Broad Institute Genomics Platform"/>
            <consortium name="The Broad Institute Genome Sequencing Center for Infectious Disease"/>
            <person name="Wu L."/>
            <person name="Ma J."/>
        </authorList>
    </citation>
    <scope>NUCLEOTIDE SEQUENCE [LARGE SCALE GENOMIC DNA]</scope>
    <source>
        <strain evidence="4">JCM 17498</strain>
    </source>
</reference>
<dbReference type="SMART" id="SM00943">
    <property type="entry name" value="Prim-Pol"/>
    <property type="match status" value="1"/>
</dbReference>
<dbReference type="CDD" id="cd04859">
    <property type="entry name" value="Prim_Pol"/>
    <property type="match status" value="1"/>
</dbReference>
<dbReference type="EMBL" id="BAABBF010000005">
    <property type="protein sequence ID" value="GAA3715756.1"/>
    <property type="molecule type" value="Genomic_DNA"/>
</dbReference>
<keyword evidence="4" id="KW-1185">Reference proteome</keyword>
<dbReference type="InterPro" id="IPR027417">
    <property type="entry name" value="P-loop_NTPase"/>
</dbReference>
<dbReference type="Pfam" id="PF09250">
    <property type="entry name" value="Prim-Pol"/>
    <property type="match status" value="1"/>
</dbReference>